<dbReference type="Pfam" id="PF07950">
    <property type="entry name" value="MCP1_TM"/>
    <property type="match status" value="1"/>
</dbReference>
<keyword evidence="5" id="KW-1185">Reference proteome</keyword>
<organism evidence="4 5">
    <name type="scientific">Geosmithia morbida</name>
    <dbReference type="NCBI Taxonomy" id="1094350"/>
    <lineage>
        <taxon>Eukaryota</taxon>
        <taxon>Fungi</taxon>
        <taxon>Dikarya</taxon>
        <taxon>Ascomycota</taxon>
        <taxon>Pezizomycotina</taxon>
        <taxon>Sordariomycetes</taxon>
        <taxon>Hypocreomycetidae</taxon>
        <taxon>Hypocreales</taxon>
        <taxon>Bionectriaceae</taxon>
        <taxon>Geosmithia</taxon>
    </lineage>
</organism>
<name>A0A9P4YPP7_9HYPO</name>
<comment type="caution">
    <text evidence="4">The sequence shown here is derived from an EMBL/GenBank/DDBJ whole genome shotgun (WGS) entry which is preliminary data.</text>
</comment>
<dbReference type="PANTHER" id="PTHR38409">
    <property type="entry name" value="MDM10-COMPLEMENTING PROTEIN 1"/>
    <property type="match status" value="1"/>
</dbReference>
<feature type="compositionally biased region" description="Basic and acidic residues" evidence="1">
    <location>
        <begin position="42"/>
        <end position="63"/>
    </location>
</feature>
<gene>
    <name evidence="4" type="ORF">GMORB2_4723</name>
</gene>
<dbReference type="EMBL" id="JAANYQ010000024">
    <property type="protein sequence ID" value="KAF4119458.1"/>
    <property type="molecule type" value="Genomic_DNA"/>
</dbReference>
<dbReference type="InterPro" id="IPR012472">
    <property type="entry name" value="MCP1_TM"/>
</dbReference>
<proteinExistence type="predicted"/>
<dbReference type="GO" id="GO:0055088">
    <property type="term" value="P:lipid homeostasis"/>
    <property type="evidence" value="ECO:0007669"/>
    <property type="project" value="InterPro"/>
</dbReference>
<dbReference type="InterPro" id="IPR039960">
    <property type="entry name" value="MCP1"/>
</dbReference>
<feature type="domain" description="Mitochondrial adapter protein MCP1 transmembrane" evidence="3">
    <location>
        <begin position="204"/>
        <end position="322"/>
    </location>
</feature>
<feature type="transmembrane region" description="Helical" evidence="2">
    <location>
        <begin position="299"/>
        <end position="321"/>
    </location>
</feature>
<feature type="transmembrane region" description="Helical" evidence="2">
    <location>
        <begin position="139"/>
        <end position="158"/>
    </location>
</feature>
<reference evidence="4" key="1">
    <citation type="submission" date="2020-03" db="EMBL/GenBank/DDBJ databases">
        <title>Site-based positive gene gene selection in Geosmithia morbida across the United States reveals a broad range of putative effectors and factors for local host and environmental adapation.</title>
        <authorList>
            <person name="Onufrak A."/>
            <person name="Murdoch R.W."/>
            <person name="Gazis R."/>
            <person name="Huff M."/>
            <person name="Staton M."/>
            <person name="Klingeman W."/>
            <person name="Hadziabdic D."/>
        </authorList>
    </citation>
    <scope>NUCLEOTIDE SEQUENCE</scope>
    <source>
        <strain evidence="4">1262</strain>
    </source>
</reference>
<keyword evidence="2" id="KW-1133">Transmembrane helix</keyword>
<evidence type="ECO:0000313" key="4">
    <source>
        <dbReference type="EMBL" id="KAF4119458.1"/>
    </source>
</evidence>
<accession>A0A9P4YPP7</accession>
<dbReference type="GO" id="GO:0007005">
    <property type="term" value="P:mitochondrion organization"/>
    <property type="evidence" value="ECO:0007669"/>
    <property type="project" value="TreeGrafter"/>
</dbReference>
<evidence type="ECO:0000259" key="3">
    <source>
        <dbReference type="Pfam" id="PF07950"/>
    </source>
</evidence>
<evidence type="ECO:0000256" key="2">
    <source>
        <dbReference type="SAM" id="Phobius"/>
    </source>
</evidence>
<evidence type="ECO:0000256" key="1">
    <source>
        <dbReference type="SAM" id="MobiDB-lite"/>
    </source>
</evidence>
<dbReference type="PANTHER" id="PTHR38409:SF1">
    <property type="entry name" value="MITOCHONDRIAL ADAPTER PROTEIN MCP1"/>
    <property type="match status" value="1"/>
</dbReference>
<protein>
    <recommendedName>
        <fullName evidence="3">Mitochondrial adapter protein MCP1 transmembrane domain-containing protein</fullName>
    </recommendedName>
</protein>
<dbReference type="AlphaFoldDB" id="A0A9P4YPP7"/>
<feature type="region of interest" description="Disordered" evidence="1">
    <location>
        <begin position="1"/>
        <end position="71"/>
    </location>
</feature>
<keyword evidence="2" id="KW-0472">Membrane</keyword>
<dbReference type="GeneID" id="55970951"/>
<dbReference type="OrthoDB" id="10259513at2759"/>
<dbReference type="RefSeq" id="XP_035318110.1">
    <property type="nucleotide sequence ID" value="XM_035466697.1"/>
</dbReference>
<dbReference type="Proteomes" id="UP000749293">
    <property type="component" value="Unassembled WGS sequence"/>
</dbReference>
<evidence type="ECO:0000313" key="5">
    <source>
        <dbReference type="Proteomes" id="UP000749293"/>
    </source>
</evidence>
<dbReference type="GO" id="GO:0005741">
    <property type="term" value="C:mitochondrial outer membrane"/>
    <property type="evidence" value="ECO:0007669"/>
    <property type="project" value="TreeGrafter"/>
</dbReference>
<keyword evidence="2" id="KW-0812">Transmembrane</keyword>
<sequence>MEDNEFQPTDRRQGRDSQATTSSLAFVDPAPIEMIEVDDEEKQSTQDTERLDSSHTSHEDDPAPHTGSTVTLGLSGLGRGAVYYLTRIQKYSSYAMSIFTSLHLCNVSLIPAATGSIDASETYFLMTREIYQTSISEPALVLLPFVAHLGSGIALRLLRRSQAIKRYGRAVATRQRVAGTRSATSSPWPPLNYISVSGYGLMAFYTAHVAMNRILPLMIEGDSSNIGLAYVAHGFARHPAVSRLAYVGLIVTAAGHMVWGTAKWLGLAPSTRASLSPSLAGLSAPLATKDVRRQRRRWLGVHAVTLGVMVLWSVGGLGIVAPSGASDGWVGTLYDNLFSKMCL</sequence>